<evidence type="ECO:0000313" key="1">
    <source>
        <dbReference type="EMBL" id="KGO77199.1"/>
    </source>
</evidence>
<evidence type="ECO:0000313" key="2">
    <source>
        <dbReference type="Proteomes" id="UP000030104"/>
    </source>
</evidence>
<protein>
    <submittedName>
        <fullName evidence="1">Uncharacterized protein</fullName>
    </submittedName>
</protein>
<keyword evidence="2" id="KW-1185">Reference proteome</keyword>
<proteinExistence type="predicted"/>
<gene>
    <name evidence="1" type="ORF">PITC_023230</name>
</gene>
<dbReference type="HOGENOM" id="CLU_3087957_0_0_1"/>
<reference evidence="1 2" key="1">
    <citation type="journal article" date="2015" name="Mol. Plant Microbe Interact.">
        <title>Genome, transcriptome, and functional analyses of Penicillium expansum provide new insights into secondary metabolism and pathogenicity.</title>
        <authorList>
            <person name="Ballester A.R."/>
            <person name="Marcet-Houben M."/>
            <person name="Levin E."/>
            <person name="Sela N."/>
            <person name="Selma-Lazaro C."/>
            <person name="Carmona L."/>
            <person name="Wisniewski M."/>
            <person name="Droby S."/>
            <person name="Gonzalez-Candelas L."/>
            <person name="Gabaldon T."/>
        </authorList>
    </citation>
    <scope>NUCLEOTIDE SEQUENCE [LARGE SCALE GENOMIC DNA]</scope>
    <source>
        <strain evidence="1 2">PHI-1</strain>
    </source>
</reference>
<accession>A0A0A2LBB1</accession>
<dbReference type="EMBL" id="JQGA01000214">
    <property type="protein sequence ID" value="KGO77199.1"/>
    <property type="molecule type" value="Genomic_DNA"/>
</dbReference>
<name>A0A0A2LBB1_PENIT</name>
<sequence>MWQVGDCLGCPGCASRGGQWPRVKYVAGCQDYINRLRKRLKNIRDRIECSCK</sequence>
<comment type="caution">
    <text evidence="1">The sequence shown here is derived from an EMBL/GenBank/DDBJ whole genome shotgun (WGS) entry which is preliminary data.</text>
</comment>
<dbReference type="AlphaFoldDB" id="A0A0A2LBB1"/>
<dbReference type="Proteomes" id="UP000030104">
    <property type="component" value="Unassembled WGS sequence"/>
</dbReference>
<organism evidence="1 2">
    <name type="scientific">Penicillium italicum</name>
    <name type="common">Blue mold</name>
    <dbReference type="NCBI Taxonomy" id="40296"/>
    <lineage>
        <taxon>Eukaryota</taxon>
        <taxon>Fungi</taxon>
        <taxon>Dikarya</taxon>
        <taxon>Ascomycota</taxon>
        <taxon>Pezizomycotina</taxon>
        <taxon>Eurotiomycetes</taxon>
        <taxon>Eurotiomycetidae</taxon>
        <taxon>Eurotiales</taxon>
        <taxon>Aspergillaceae</taxon>
        <taxon>Penicillium</taxon>
    </lineage>
</organism>